<evidence type="ECO:0000313" key="2">
    <source>
        <dbReference type="Proteomes" id="UP000268230"/>
    </source>
</evidence>
<proteinExistence type="predicted"/>
<accession>A0A3S8UJW8</accession>
<evidence type="ECO:0000313" key="1">
    <source>
        <dbReference type="EMBL" id="AZL68705.1"/>
    </source>
</evidence>
<dbReference type="EMBL" id="CP034338">
    <property type="protein sequence ID" value="AZL68705.1"/>
    <property type="molecule type" value="Genomic_DNA"/>
</dbReference>
<protein>
    <submittedName>
        <fullName evidence="1">Uncharacterized protein</fullName>
    </submittedName>
</protein>
<reference evidence="1 2" key="1">
    <citation type="submission" date="2018-12" db="EMBL/GenBank/DDBJ databases">
        <authorList>
            <person name="Li S."/>
            <person name="Yang R."/>
            <person name="Chen G."/>
            <person name="Zou L."/>
            <person name="Zhang C."/>
            <person name="Chen Y."/>
            <person name="Liu Z."/>
            <person name="Li Y."/>
            <person name="Yan Y."/>
            <person name="Huang M."/>
            <person name="Chen T."/>
        </authorList>
    </citation>
    <scope>NUCLEOTIDE SEQUENCE [LARGE SCALE GENOMIC DNA]</scope>
    <source>
        <strain evidence="1 2">1257</strain>
    </source>
</reference>
<gene>
    <name evidence="1" type="ORF">EJA05_13605</name>
</gene>
<dbReference type="KEGG" id="pory:EJA05_13605"/>
<name>A0A3S8UJW8_9PSED</name>
<sequence length="61" mass="6957">MKAYGLSHLLKLFHTNTHITLICVIEKSNLGMDNSRQHAARHALQAFRQPALFSPIIQARF</sequence>
<organism evidence="1 2">
    <name type="scientific">Pseudomonas entomophila</name>
    <dbReference type="NCBI Taxonomy" id="312306"/>
    <lineage>
        <taxon>Bacteria</taxon>
        <taxon>Pseudomonadati</taxon>
        <taxon>Pseudomonadota</taxon>
        <taxon>Gammaproteobacteria</taxon>
        <taxon>Pseudomonadales</taxon>
        <taxon>Pseudomonadaceae</taxon>
        <taxon>Pseudomonas</taxon>
    </lineage>
</organism>
<dbReference type="Proteomes" id="UP000268230">
    <property type="component" value="Chromosome"/>
</dbReference>
<dbReference type="AlphaFoldDB" id="A0A3S8UJW8"/>